<evidence type="ECO:0000256" key="1">
    <source>
        <dbReference type="ARBA" id="ARBA00022723"/>
    </source>
</evidence>
<keyword evidence="9" id="KW-1185">Reference proteome</keyword>
<evidence type="ECO:0000313" key="8">
    <source>
        <dbReference type="EMBL" id="VEN46707.1"/>
    </source>
</evidence>
<feature type="compositionally biased region" description="Polar residues" evidence="6">
    <location>
        <begin position="143"/>
        <end position="163"/>
    </location>
</feature>
<dbReference type="GO" id="GO:0003677">
    <property type="term" value="F:DNA binding"/>
    <property type="evidence" value="ECO:0007669"/>
    <property type="project" value="UniProtKB-UniRule"/>
</dbReference>
<dbReference type="EMBL" id="CAACVG010007715">
    <property type="protein sequence ID" value="VEN46707.1"/>
    <property type="molecule type" value="Genomic_DNA"/>
</dbReference>
<evidence type="ECO:0000259" key="7">
    <source>
        <dbReference type="PROSITE" id="PS50950"/>
    </source>
</evidence>
<dbReference type="PANTHER" id="PTHR46927:SF3">
    <property type="entry name" value="THAP-TYPE DOMAIN-CONTAINING PROTEIN"/>
    <property type="match status" value="1"/>
</dbReference>
<dbReference type="GO" id="GO:0008270">
    <property type="term" value="F:zinc ion binding"/>
    <property type="evidence" value="ECO:0007669"/>
    <property type="project" value="UniProtKB-KW"/>
</dbReference>
<name>A0A653CFR3_CALMS</name>
<evidence type="ECO:0000256" key="2">
    <source>
        <dbReference type="ARBA" id="ARBA00022771"/>
    </source>
</evidence>
<dbReference type="SUPFAM" id="SSF57716">
    <property type="entry name" value="Glucocorticoid receptor-like (DNA-binding domain)"/>
    <property type="match status" value="1"/>
</dbReference>
<feature type="region of interest" description="Disordered" evidence="6">
    <location>
        <begin position="137"/>
        <end position="163"/>
    </location>
</feature>
<keyword evidence="1" id="KW-0479">Metal-binding</keyword>
<dbReference type="SMART" id="SM00692">
    <property type="entry name" value="DM3"/>
    <property type="match status" value="1"/>
</dbReference>
<dbReference type="OrthoDB" id="7331812at2759"/>
<keyword evidence="3" id="KW-0862">Zinc</keyword>
<sequence>MVHCAVMGCSNNNNKKCNVVPDCRFFSFPKDKKVCDQWILRCYQKHKFNIKTARICSDHFLENDYCLKEKILELPQNKWKLKSDAVPSVNLMKSPREPTSFQQERSMRMEKRLNKEIIQHKMSHVNAVTEIQNENVEDKENVSGKTRTASTQTASNRNIDIWN</sequence>
<evidence type="ECO:0000256" key="5">
    <source>
        <dbReference type="PROSITE-ProRule" id="PRU00309"/>
    </source>
</evidence>
<reference evidence="8 9" key="1">
    <citation type="submission" date="2019-01" db="EMBL/GenBank/DDBJ databases">
        <authorList>
            <person name="Sayadi A."/>
        </authorList>
    </citation>
    <scope>NUCLEOTIDE SEQUENCE [LARGE SCALE GENOMIC DNA]</scope>
</reference>
<dbReference type="PANTHER" id="PTHR46927">
    <property type="entry name" value="AGAP005574-PA"/>
    <property type="match status" value="1"/>
</dbReference>
<accession>A0A653CFR3</accession>
<dbReference type="InterPro" id="IPR052224">
    <property type="entry name" value="THAP_domain_protein"/>
</dbReference>
<dbReference type="AlphaFoldDB" id="A0A653CFR3"/>
<keyword evidence="2 5" id="KW-0863">Zinc-finger</keyword>
<dbReference type="Pfam" id="PF05485">
    <property type="entry name" value="THAP"/>
    <property type="match status" value="1"/>
</dbReference>
<evidence type="ECO:0000256" key="3">
    <source>
        <dbReference type="ARBA" id="ARBA00022833"/>
    </source>
</evidence>
<dbReference type="InterPro" id="IPR006612">
    <property type="entry name" value="THAP_Znf"/>
</dbReference>
<dbReference type="PROSITE" id="PS50950">
    <property type="entry name" value="ZF_THAP"/>
    <property type="match status" value="1"/>
</dbReference>
<evidence type="ECO:0000256" key="6">
    <source>
        <dbReference type="SAM" id="MobiDB-lite"/>
    </source>
</evidence>
<evidence type="ECO:0000256" key="4">
    <source>
        <dbReference type="ARBA" id="ARBA00023125"/>
    </source>
</evidence>
<organism evidence="8 9">
    <name type="scientific">Callosobruchus maculatus</name>
    <name type="common">Southern cowpea weevil</name>
    <name type="synonym">Pulse bruchid</name>
    <dbReference type="NCBI Taxonomy" id="64391"/>
    <lineage>
        <taxon>Eukaryota</taxon>
        <taxon>Metazoa</taxon>
        <taxon>Ecdysozoa</taxon>
        <taxon>Arthropoda</taxon>
        <taxon>Hexapoda</taxon>
        <taxon>Insecta</taxon>
        <taxon>Pterygota</taxon>
        <taxon>Neoptera</taxon>
        <taxon>Endopterygota</taxon>
        <taxon>Coleoptera</taxon>
        <taxon>Polyphaga</taxon>
        <taxon>Cucujiformia</taxon>
        <taxon>Chrysomeloidea</taxon>
        <taxon>Chrysomelidae</taxon>
        <taxon>Bruchinae</taxon>
        <taxon>Bruchini</taxon>
        <taxon>Callosobruchus</taxon>
    </lineage>
</organism>
<evidence type="ECO:0000313" key="9">
    <source>
        <dbReference type="Proteomes" id="UP000410492"/>
    </source>
</evidence>
<dbReference type="Proteomes" id="UP000410492">
    <property type="component" value="Unassembled WGS sequence"/>
</dbReference>
<protein>
    <recommendedName>
        <fullName evidence="7">THAP-type domain-containing protein</fullName>
    </recommendedName>
</protein>
<proteinExistence type="predicted"/>
<keyword evidence="4 5" id="KW-0238">DNA-binding</keyword>
<dbReference type="SMART" id="SM00980">
    <property type="entry name" value="THAP"/>
    <property type="match status" value="1"/>
</dbReference>
<feature type="domain" description="THAP-type" evidence="7">
    <location>
        <begin position="1"/>
        <end position="90"/>
    </location>
</feature>
<gene>
    <name evidence="8" type="ORF">CALMAC_LOCUS8717</name>
</gene>